<organism evidence="3 4">
    <name type="scientific">Lacrimispora amygdalina</name>
    <dbReference type="NCBI Taxonomy" id="253257"/>
    <lineage>
        <taxon>Bacteria</taxon>
        <taxon>Bacillati</taxon>
        <taxon>Bacillota</taxon>
        <taxon>Clostridia</taxon>
        <taxon>Lachnospirales</taxon>
        <taxon>Lachnospiraceae</taxon>
        <taxon>Lacrimispora</taxon>
    </lineage>
</organism>
<evidence type="ECO:0000313" key="5">
    <source>
        <dbReference type="Proteomes" id="UP001419084"/>
    </source>
</evidence>
<feature type="transmembrane region" description="Helical" evidence="1">
    <location>
        <begin position="114"/>
        <end position="142"/>
    </location>
</feature>
<dbReference type="EMBL" id="BRPJ01000090">
    <property type="protein sequence ID" value="GLB32256.1"/>
    <property type="molecule type" value="Genomic_DNA"/>
</dbReference>
<evidence type="ECO:0000313" key="4">
    <source>
        <dbReference type="Proteomes" id="UP000260680"/>
    </source>
</evidence>
<reference evidence="3 4" key="1">
    <citation type="submission" date="2018-07" db="EMBL/GenBank/DDBJ databases">
        <title>New species, Clostridium PI-S10-A1B.</title>
        <authorList>
            <person name="Krishna G."/>
            <person name="Summeta K."/>
            <person name="Shikha S."/>
            <person name="Prabhu P.B."/>
            <person name="Suresh K."/>
        </authorList>
    </citation>
    <scope>NUCLEOTIDE SEQUENCE [LARGE SCALE GENOMIC DNA]</scope>
    <source>
        <strain evidence="3 4">PI-S10-A1B</strain>
    </source>
</reference>
<keyword evidence="1" id="KW-0472">Membrane</keyword>
<comment type="caution">
    <text evidence="3">The sequence shown here is derived from an EMBL/GenBank/DDBJ whole genome shotgun (WGS) entry which is preliminary data.</text>
</comment>
<dbReference type="Pfam" id="PF20563">
    <property type="entry name" value="DUF6773"/>
    <property type="match status" value="1"/>
</dbReference>
<dbReference type="Proteomes" id="UP000260680">
    <property type="component" value="Unassembled WGS sequence"/>
</dbReference>
<feature type="transmembrane region" description="Helical" evidence="1">
    <location>
        <begin position="88"/>
        <end position="108"/>
    </location>
</feature>
<name>A0A3E2N5Z5_9FIRM</name>
<dbReference type="OrthoDB" id="1778311at2"/>
<dbReference type="AlphaFoldDB" id="A0A3E2N5Z5"/>
<evidence type="ECO:0000313" key="2">
    <source>
        <dbReference type="EMBL" id="GLB32256.1"/>
    </source>
</evidence>
<keyword evidence="1" id="KW-1133">Transmembrane helix</keyword>
<proteinExistence type="predicted"/>
<dbReference type="EMBL" id="QOHO01000087">
    <property type="protein sequence ID" value="RFZ76423.1"/>
    <property type="molecule type" value="Genomic_DNA"/>
</dbReference>
<feature type="transmembrane region" description="Helical" evidence="1">
    <location>
        <begin position="21"/>
        <end position="41"/>
    </location>
</feature>
<keyword evidence="1" id="KW-0812">Transmembrane</keyword>
<sequence>MIRKKNNLDEMQEQKLLKIEHYGFWFVYWGLLAAILLQVTLAADVKNLFHNIAGEWLVFMFVSIYMLIACLVNGIWDRRLKPNVKTNIILSLLSSTLCGVIFFASSYYKYGKLAGAAATGIVTFAQIFVLSIGALTFCVFIYKKRVRKLETESESVSVDNEDK</sequence>
<keyword evidence="5" id="KW-1185">Reference proteome</keyword>
<protein>
    <submittedName>
        <fullName evidence="3">Uncharacterized protein</fullName>
    </submittedName>
</protein>
<evidence type="ECO:0000256" key="1">
    <source>
        <dbReference type="SAM" id="Phobius"/>
    </source>
</evidence>
<dbReference type="RefSeq" id="WP_117419446.1">
    <property type="nucleotide sequence ID" value="NZ_BRPJ01000090.1"/>
</dbReference>
<gene>
    <name evidence="3" type="ORF">DS742_23835</name>
    <name evidence="2" type="ORF">LAD12857_41790</name>
</gene>
<evidence type="ECO:0000313" key="3">
    <source>
        <dbReference type="EMBL" id="RFZ76423.1"/>
    </source>
</evidence>
<reference evidence="2 5" key="2">
    <citation type="journal article" date="2024" name="Int. J. Syst. Evol. Microbiol.">
        <title>Lacrimispora brassicae sp. nov. isolated from fermented cabbage, and proposal of Clostridium indicum Gundawar et al. 2019 and Clostridium methoxybenzovorans Mechichi et al. 1999 as heterotypic synonyms of Lacrimispora amygdalina (Parshina et al. 2003) Haas and Blanchard 2020 and Lacrimispora indolis (McClung and McCoy 1957) Haas and Blanchard 2020, respectively.</title>
        <authorList>
            <person name="Kobayashi H."/>
            <person name="Tanizawa Y."/>
            <person name="Sakamoto M."/>
            <person name="Ohkuma M."/>
            <person name="Tohno M."/>
        </authorList>
    </citation>
    <scope>NUCLEOTIDE SEQUENCE [LARGE SCALE GENOMIC DNA]</scope>
    <source>
        <strain evidence="2 5">DSM 12857</strain>
    </source>
</reference>
<accession>A0A3E2N5Z5</accession>
<feature type="transmembrane region" description="Helical" evidence="1">
    <location>
        <begin position="56"/>
        <end position="76"/>
    </location>
</feature>
<dbReference type="InterPro" id="IPR046664">
    <property type="entry name" value="DUF6773"/>
</dbReference>
<dbReference type="Proteomes" id="UP001419084">
    <property type="component" value="Unassembled WGS sequence"/>
</dbReference>